<sequence>MGKDLLKIQYTSSNPEGMKEMLESITTHFIEQLLAPERSSIRDSSQFLKKHIDQRFAQLQQSEQALADYTNEHSALTPELQSQTYSRIASLKQTLAEKEAELVGVSKSLGSLDQQLSKTNPVIGRIEEKIIENRSELTLLRAKYTDNHSAVQAKQRELDRLEEERTLLLSSDTPTLNSDQLWDMASSQKLQISGSVQPLLMSQLQSLQEVRGRYESLKEETATLRTMIEKQEKVAEGFGDKVKQIHRLKRDVELKQQLYEELVQRYEMAQLTGSLGEFEESKRVKIIDRPILRAGHQTFRQLYSLLLEYSRELGLELG</sequence>
<accession>A0A0B8P664</accession>
<proteinExistence type="predicted"/>
<dbReference type="EMBL" id="BBSA01000001">
    <property type="protein sequence ID" value="GAM60032.1"/>
    <property type="molecule type" value="Genomic_DNA"/>
</dbReference>
<evidence type="ECO:0000256" key="1">
    <source>
        <dbReference type="SAM" id="Coils"/>
    </source>
</evidence>
<dbReference type="InterPro" id="IPR050445">
    <property type="entry name" value="Bact_polysacc_biosynth/exp"/>
</dbReference>
<dbReference type="PANTHER" id="PTHR32309:SF13">
    <property type="entry name" value="FERRIC ENTEROBACTIN TRANSPORT PROTEIN FEPE"/>
    <property type="match status" value="1"/>
</dbReference>
<dbReference type="GO" id="GO:0005886">
    <property type="term" value="C:plasma membrane"/>
    <property type="evidence" value="ECO:0007669"/>
    <property type="project" value="TreeGrafter"/>
</dbReference>
<reference evidence="2 3" key="2">
    <citation type="submission" date="2015-01" db="EMBL/GenBank/DDBJ databases">
        <authorList>
            <consortium name="NBRP consortium"/>
            <person name="Sawabe T."/>
            <person name="Meirelles P."/>
            <person name="Feng G."/>
            <person name="Sayaka M."/>
            <person name="Hattori M."/>
            <person name="Ohkuma M."/>
        </authorList>
    </citation>
    <scope>NUCLEOTIDE SEQUENCE [LARGE SCALE GENOMIC DNA]</scope>
    <source>
        <strain evidence="2 3">JCM19232</strain>
    </source>
</reference>
<evidence type="ECO:0000313" key="2">
    <source>
        <dbReference type="EMBL" id="GAM60032.1"/>
    </source>
</evidence>
<dbReference type="AlphaFoldDB" id="A0A0B8P664"/>
<reference evidence="2 3" key="1">
    <citation type="submission" date="2015-01" db="EMBL/GenBank/DDBJ databases">
        <title>Vibrio sp. C5 JCM 19232 whole genome shotgun sequence.</title>
        <authorList>
            <person name="Sawabe T."/>
            <person name="Meirelles P."/>
            <person name="Feng G."/>
            <person name="Sayaka M."/>
            <person name="Hattori M."/>
            <person name="Ohkuma M."/>
        </authorList>
    </citation>
    <scope>NUCLEOTIDE SEQUENCE [LARGE SCALE GENOMIC DNA]</scope>
    <source>
        <strain evidence="2 3">JCM19232</strain>
    </source>
</reference>
<evidence type="ECO:0000313" key="3">
    <source>
        <dbReference type="Proteomes" id="UP000031670"/>
    </source>
</evidence>
<dbReference type="Proteomes" id="UP000031670">
    <property type="component" value="Unassembled WGS sequence"/>
</dbReference>
<comment type="caution">
    <text evidence="2">The sequence shown here is derived from an EMBL/GenBank/DDBJ whole genome shotgun (WGS) entry which is preliminary data.</text>
</comment>
<protein>
    <submittedName>
        <fullName evidence="2">Polysaccharide biosynthesis chain length regulator sypO</fullName>
    </submittedName>
</protein>
<name>A0A0B8P664_9VIBR</name>
<dbReference type="PANTHER" id="PTHR32309">
    <property type="entry name" value="TYROSINE-PROTEIN KINASE"/>
    <property type="match status" value="1"/>
</dbReference>
<dbReference type="GO" id="GO:0004713">
    <property type="term" value="F:protein tyrosine kinase activity"/>
    <property type="evidence" value="ECO:0007669"/>
    <property type="project" value="TreeGrafter"/>
</dbReference>
<organism evidence="2 3">
    <name type="scientific">Vibrio ishigakensis</name>
    <dbReference type="NCBI Taxonomy" id="1481914"/>
    <lineage>
        <taxon>Bacteria</taxon>
        <taxon>Pseudomonadati</taxon>
        <taxon>Pseudomonadota</taxon>
        <taxon>Gammaproteobacteria</taxon>
        <taxon>Vibrionales</taxon>
        <taxon>Vibrionaceae</taxon>
        <taxon>Vibrio</taxon>
    </lineage>
</organism>
<keyword evidence="1" id="KW-0175">Coiled coil</keyword>
<gene>
    <name evidence="2" type="ORF">JCM19232_365</name>
</gene>
<feature type="coiled-coil region" evidence="1">
    <location>
        <begin position="200"/>
        <end position="265"/>
    </location>
</feature>
<feature type="coiled-coil region" evidence="1">
    <location>
        <begin position="144"/>
        <end position="171"/>
    </location>
</feature>